<dbReference type="STRING" id="215250.A0A316YXU0"/>
<keyword evidence="3" id="KW-0808">Transferase</keyword>
<dbReference type="InterPro" id="IPR008271">
    <property type="entry name" value="Ser/Thr_kinase_AS"/>
</dbReference>
<keyword evidence="5 9" id="KW-0418">Kinase</keyword>
<keyword evidence="2" id="KW-0723">Serine/threonine-protein kinase</keyword>
<dbReference type="GeneID" id="37042737"/>
<dbReference type="Pfam" id="PF00069">
    <property type="entry name" value="Pkinase"/>
    <property type="match status" value="2"/>
</dbReference>
<sequence>MEARMVDSRSQSPMAYASSRAASPYPPPVSPSEHGLSGAEEHGEQEGDYSHKHQPPYATFSRTVGESGLLIDMDEEEDEDAEEEDVEDEGPPSSEELSSEPPPQRSEGEWERIDEEIREMEASVEGISNYEVIDKLGEGTFSSVYKAVDRDHYLFDNYIWTGKVPSVNRRRQKSVYVALKRIYVTSSPSRILNELELMEDLRHCQHIAYLITAFRTHDQIIAVMPYSRHSDFREYYRIMPLSDLKCYFRCLFGALEGAHALNIIHRDVKPANFLYDPRSGEGTLCDFGLAERFEPQEWRGKCHHTCPTKELPHGKVVANQHVYSSHMEPGGALYENRGKSSTASGAANLKRRAMAPPERIGYNKEDARPGVRANRAGTRGFRAPEVLLKCQDQTPALDIWSAGIILLAFLTKRFPLFNSNDDIEALLELMVVFGKKRINQAAILHNRVMHSTVPLANADGYRIPDFVLKMNPAILDTPAGHPDPELYTQEVHQAMDLARACLQTDLTRRYNAREALSHPFLQLDDDEEVMRNAREF</sequence>
<keyword evidence="10" id="KW-1185">Reference proteome</keyword>
<name>A0A316YXU0_9BASI</name>
<dbReference type="GO" id="GO:0005634">
    <property type="term" value="C:nucleus"/>
    <property type="evidence" value="ECO:0007669"/>
    <property type="project" value="TreeGrafter"/>
</dbReference>
<dbReference type="PROSITE" id="PS00108">
    <property type="entry name" value="PROTEIN_KINASE_ST"/>
    <property type="match status" value="1"/>
</dbReference>
<dbReference type="PROSITE" id="PS50011">
    <property type="entry name" value="PROTEIN_KINASE_DOM"/>
    <property type="match status" value="1"/>
</dbReference>
<evidence type="ECO:0000256" key="6">
    <source>
        <dbReference type="ARBA" id="ARBA00022840"/>
    </source>
</evidence>
<feature type="domain" description="Protein kinase" evidence="8">
    <location>
        <begin position="130"/>
        <end position="521"/>
    </location>
</feature>
<organism evidence="9 10">
    <name type="scientific">Acaromyces ingoldii</name>
    <dbReference type="NCBI Taxonomy" id="215250"/>
    <lineage>
        <taxon>Eukaryota</taxon>
        <taxon>Fungi</taxon>
        <taxon>Dikarya</taxon>
        <taxon>Basidiomycota</taxon>
        <taxon>Ustilaginomycotina</taxon>
        <taxon>Exobasidiomycetes</taxon>
        <taxon>Exobasidiales</taxon>
        <taxon>Cryptobasidiaceae</taxon>
        <taxon>Acaromyces</taxon>
    </lineage>
</organism>
<feature type="region of interest" description="Disordered" evidence="7">
    <location>
        <begin position="1"/>
        <end position="110"/>
    </location>
</feature>
<dbReference type="SUPFAM" id="SSF56112">
    <property type="entry name" value="Protein kinase-like (PK-like)"/>
    <property type="match status" value="1"/>
</dbReference>
<dbReference type="SMART" id="SM00220">
    <property type="entry name" value="S_TKc"/>
    <property type="match status" value="1"/>
</dbReference>
<dbReference type="GO" id="GO:0044773">
    <property type="term" value="P:mitotic DNA damage checkpoint signaling"/>
    <property type="evidence" value="ECO:0007669"/>
    <property type="project" value="TreeGrafter"/>
</dbReference>
<dbReference type="OrthoDB" id="10020333at2759"/>
<evidence type="ECO:0000313" key="9">
    <source>
        <dbReference type="EMBL" id="PWN94330.1"/>
    </source>
</evidence>
<proteinExistence type="predicted"/>
<evidence type="ECO:0000256" key="4">
    <source>
        <dbReference type="ARBA" id="ARBA00022741"/>
    </source>
</evidence>
<dbReference type="FunCoup" id="A0A316YXU0">
    <property type="interactions" value="346"/>
</dbReference>
<evidence type="ECO:0000259" key="8">
    <source>
        <dbReference type="PROSITE" id="PS50011"/>
    </source>
</evidence>
<feature type="compositionally biased region" description="Basic and acidic residues" evidence="7">
    <location>
        <begin position="39"/>
        <end position="51"/>
    </location>
</feature>
<evidence type="ECO:0000256" key="5">
    <source>
        <dbReference type="ARBA" id="ARBA00022777"/>
    </source>
</evidence>
<dbReference type="PANTHER" id="PTHR44167:SF23">
    <property type="entry name" value="CDC7 KINASE, ISOFORM A-RELATED"/>
    <property type="match status" value="1"/>
</dbReference>
<feature type="compositionally biased region" description="Acidic residues" evidence="7">
    <location>
        <begin position="72"/>
        <end position="90"/>
    </location>
</feature>
<keyword evidence="4" id="KW-0547">Nucleotide-binding</keyword>
<accession>A0A316YXU0</accession>
<dbReference type="GO" id="GO:0005524">
    <property type="term" value="F:ATP binding"/>
    <property type="evidence" value="ECO:0007669"/>
    <property type="project" value="UniProtKB-KW"/>
</dbReference>
<dbReference type="EC" id="2.7.11.1" evidence="1"/>
<dbReference type="InterPro" id="IPR011009">
    <property type="entry name" value="Kinase-like_dom_sf"/>
</dbReference>
<dbReference type="Proteomes" id="UP000245768">
    <property type="component" value="Unassembled WGS sequence"/>
</dbReference>
<evidence type="ECO:0000256" key="7">
    <source>
        <dbReference type="SAM" id="MobiDB-lite"/>
    </source>
</evidence>
<dbReference type="PANTHER" id="PTHR44167">
    <property type="entry name" value="OVARIAN-SPECIFIC SERINE/THREONINE-PROTEIN KINASE LOK-RELATED"/>
    <property type="match status" value="1"/>
</dbReference>
<dbReference type="GO" id="GO:0004674">
    <property type="term" value="F:protein serine/threonine kinase activity"/>
    <property type="evidence" value="ECO:0007669"/>
    <property type="project" value="UniProtKB-KW"/>
</dbReference>
<dbReference type="Gene3D" id="1.10.510.10">
    <property type="entry name" value="Transferase(Phosphotransferase) domain 1"/>
    <property type="match status" value="1"/>
</dbReference>
<evidence type="ECO:0000313" key="10">
    <source>
        <dbReference type="Proteomes" id="UP000245768"/>
    </source>
</evidence>
<dbReference type="InterPro" id="IPR000719">
    <property type="entry name" value="Prot_kinase_dom"/>
</dbReference>
<evidence type="ECO:0000256" key="3">
    <source>
        <dbReference type="ARBA" id="ARBA00022679"/>
    </source>
</evidence>
<dbReference type="CDD" id="cd14019">
    <property type="entry name" value="STKc_Cdc7"/>
    <property type="match status" value="1"/>
</dbReference>
<dbReference type="RefSeq" id="XP_025381528.1">
    <property type="nucleotide sequence ID" value="XM_025520821.1"/>
</dbReference>
<keyword evidence="6" id="KW-0067">ATP-binding</keyword>
<reference evidence="9" key="1">
    <citation type="journal article" date="2018" name="Mol. Biol. Evol.">
        <title>Broad Genomic Sampling Reveals a Smut Pathogenic Ancestry of the Fungal Clade Ustilaginomycotina.</title>
        <authorList>
            <person name="Kijpornyongpan T."/>
            <person name="Mondo S.J."/>
            <person name="Barry K."/>
            <person name="Sandor L."/>
            <person name="Lee J."/>
            <person name="Lipzen A."/>
            <person name="Pangilinan J."/>
            <person name="LaButti K."/>
            <person name="Hainaut M."/>
            <person name="Henrissat B."/>
            <person name="Grigoriev I.V."/>
            <person name="Spatafora J.W."/>
            <person name="Aime M.C."/>
        </authorList>
    </citation>
    <scope>NUCLEOTIDE SEQUENCE [LARGE SCALE GENOMIC DNA]</scope>
    <source>
        <strain evidence="9">MCA 4198</strain>
    </source>
</reference>
<protein>
    <recommendedName>
        <fullName evidence="1">non-specific serine/threonine protein kinase</fullName>
        <ecNumber evidence="1">2.7.11.1</ecNumber>
    </recommendedName>
</protein>
<dbReference type="Gene3D" id="3.30.200.20">
    <property type="entry name" value="Phosphorylase Kinase, domain 1"/>
    <property type="match status" value="1"/>
</dbReference>
<evidence type="ECO:0000256" key="1">
    <source>
        <dbReference type="ARBA" id="ARBA00012513"/>
    </source>
</evidence>
<dbReference type="AlphaFoldDB" id="A0A316YXU0"/>
<dbReference type="EMBL" id="KZ819634">
    <property type="protein sequence ID" value="PWN94330.1"/>
    <property type="molecule type" value="Genomic_DNA"/>
</dbReference>
<evidence type="ECO:0000256" key="2">
    <source>
        <dbReference type="ARBA" id="ARBA00022527"/>
    </source>
</evidence>
<feature type="compositionally biased region" description="Low complexity" evidence="7">
    <location>
        <begin position="12"/>
        <end position="23"/>
    </location>
</feature>
<gene>
    <name evidence="9" type="ORF">FA10DRAFT_264872</name>
</gene>
<dbReference type="InParanoid" id="A0A316YXU0"/>